<dbReference type="EMBL" id="JAUYVH010000001">
    <property type="protein sequence ID" value="MDQ9169381.1"/>
    <property type="molecule type" value="Genomic_DNA"/>
</dbReference>
<keyword evidence="3" id="KW-1185">Reference proteome</keyword>
<dbReference type="Proteomes" id="UP001225596">
    <property type="component" value="Unassembled WGS sequence"/>
</dbReference>
<proteinExistence type="predicted"/>
<feature type="region of interest" description="Disordered" evidence="1">
    <location>
        <begin position="1"/>
        <end position="26"/>
    </location>
</feature>
<comment type="caution">
    <text evidence="2">The sequence shown here is derived from an EMBL/GenBank/DDBJ whole genome shotgun (WGS) entry which is preliminary data.</text>
</comment>
<evidence type="ECO:0000313" key="3">
    <source>
        <dbReference type="Proteomes" id="UP001225596"/>
    </source>
</evidence>
<gene>
    <name evidence="2" type="ORF">Q8A64_03040</name>
</gene>
<organism evidence="2 3">
    <name type="scientific">Keguizhuia sedimenti</name>
    <dbReference type="NCBI Taxonomy" id="3064264"/>
    <lineage>
        <taxon>Bacteria</taxon>
        <taxon>Pseudomonadati</taxon>
        <taxon>Pseudomonadota</taxon>
        <taxon>Betaproteobacteria</taxon>
        <taxon>Burkholderiales</taxon>
        <taxon>Oxalobacteraceae</taxon>
        <taxon>Keguizhuia</taxon>
    </lineage>
</organism>
<evidence type="ECO:0000256" key="1">
    <source>
        <dbReference type="SAM" id="MobiDB-lite"/>
    </source>
</evidence>
<accession>A0ABU1BLR0</accession>
<reference evidence="2 3" key="1">
    <citation type="submission" date="2023-08" db="EMBL/GenBank/DDBJ databases">
        <title>Oxalobacteraceae gen .nov., isolated from river sludge outside the plant.</title>
        <authorList>
            <person name="Zhao S.Y."/>
        </authorList>
    </citation>
    <scope>NUCLEOTIDE SEQUENCE [LARGE SCALE GENOMIC DNA]</scope>
    <source>
        <strain evidence="2 3">R-40</strain>
    </source>
</reference>
<name>A0ABU1BLR0_9BURK</name>
<protein>
    <submittedName>
        <fullName evidence="2">Uncharacterized protein</fullName>
    </submittedName>
</protein>
<sequence length="102" mass="10854">MGQAKQRGSLEQRIQQARKKTDASTPDHIICNNCKTEITEVQLLDTKGLRGIDAAFAGQCPACGQSTYAVKGEPNSVAAFMEAMQKATGSEPIIGSQAIKKS</sequence>
<evidence type="ECO:0000313" key="2">
    <source>
        <dbReference type="EMBL" id="MDQ9169381.1"/>
    </source>
</evidence>
<dbReference type="RefSeq" id="WP_338435267.1">
    <property type="nucleotide sequence ID" value="NZ_JAUYVH010000001.1"/>
</dbReference>